<evidence type="ECO:0000313" key="8">
    <source>
        <dbReference type="EMBL" id="UUX48228.1"/>
    </source>
</evidence>
<comment type="similarity">
    <text evidence="2">Belongs to the drug/metabolite transporter (DMT) superfamily. 10 TMS drug/metabolite exporter (DME) (TC 2.A.7.3) family.</text>
</comment>
<feature type="transmembrane region" description="Helical" evidence="6">
    <location>
        <begin position="51"/>
        <end position="68"/>
    </location>
</feature>
<feature type="domain" description="EamA" evidence="7">
    <location>
        <begin position="21"/>
        <end position="151"/>
    </location>
</feature>
<keyword evidence="5 6" id="KW-0472">Membrane</keyword>
<name>A0A9J7APG3_9PROT</name>
<feature type="transmembrane region" description="Helical" evidence="6">
    <location>
        <begin position="21"/>
        <end position="39"/>
    </location>
</feature>
<proteinExistence type="inferred from homology"/>
<feature type="transmembrane region" description="Helical" evidence="6">
    <location>
        <begin position="191"/>
        <end position="213"/>
    </location>
</feature>
<dbReference type="GO" id="GO:0016020">
    <property type="term" value="C:membrane"/>
    <property type="evidence" value="ECO:0007669"/>
    <property type="project" value="UniProtKB-SubCell"/>
</dbReference>
<accession>A0A9J7APG3</accession>
<comment type="subcellular location">
    <subcellularLocation>
        <location evidence="1">Membrane</location>
        <topology evidence="1">Multi-pass membrane protein</topology>
    </subcellularLocation>
</comment>
<dbReference type="PANTHER" id="PTHR22911">
    <property type="entry name" value="ACYL-MALONYL CONDENSING ENZYME-RELATED"/>
    <property type="match status" value="1"/>
</dbReference>
<keyword evidence="4 6" id="KW-1133">Transmembrane helix</keyword>
<keyword evidence="3 6" id="KW-0812">Transmembrane</keyword>
<feature type="domain" description="EamA" evidence="7">
    <location>
        <begin position="164"/>
        <end position="289"/>
    </location>
</feature>
<feature type="transmembrane region" description="Helical" evidence="6">
    <location>
        <begin position="158"/>
        <end position="179"/>
    </location>
</feature>
<feature type="transmembrane region" description="Helical" evidence="6">
    <location>
        <begin position="106"/>
        <end position="127"/>
    </location>
</feature>
<dbReference type="InterPro" id="IPR000620">
    <property type="entry name" value="EamA_dom"/>
</dbReference>
<dbReference type="RefSeq" id="WP_257766736.1">
    <property type="nucleotide sequence ID" value="NZ_CP102480.1"/>
</dbReference>
<dbReference type="Pfam" id="PF00892">
    <property type="entry name" value="EamA"/>
    <property type="match status" value="2"/>
</dbReference>
<feature type="transmembrane region" description="Helical" evidence="6">
    <location>
        <begin position="134"/>
        <end position="152"/>
    </location>
</feature>
<evidence type="ECO:0000256" key="5">
    <source>
        <dbReference type="ARBA" id="ARBA00023136"/>
    </source>
</evidence>
<evidence type="ECO:0000259" key="7">
    <source>
        <dbReference type="Pfam" id="PF00892"/>
    </source>
</evidence>
<evidence type="ECO:0000256" key="2">
    <source>
        <dbReference type="ARBA" id="ARBA00009853"/>
    </source>
</evidence>
<evidence type="ECO:0000256" key="6">
    <source>
        <dbReference type="SAM" id="Phobius"/>
    </source>
</evidence>
<protein>
    <submittedName>
        <fullName evidence="8">DMT family transporter</fullName>
    </submittedName>
</protein>
<dbReference type="KEGG" id="naci:NUH88_12465"/>
<dbReference type="AlphaFoldDB" id="A0A9J7APG3"/>
<organism evidence="8 9">
    <name type="scientific">Nisaea acidiphila</name>
    <dbReference type="NCBI Taxonomy" id="1862145"/>
    <lineage>
        <taxon>Bacteria</taxon>
        <taxon>Pseudomonadati</taxon>
        <taxon>Pseudomonadota</taxon>
        <taxon>Alphaproteobacteria</taxon>
        <taxon>Rhodospirillales</taxon>
        <taxon>Thalassobaculaceae</taxon>
        <taxon>Nisaea</taxon>
    </lineage>
</organism>
<dbReference type="InterPro" id="IPR037185">
    <property type="entry name" value="EmrE-like"/>
</dbReference>
<gene>
    <name evidence="8" type="ORF">NUH88_12465</name>
</gene>
<keyword evidence="9" id="KW-1185">Reference proteome</keyword>
<feature type="transmembrane region" description="Helical" evidence="6">
    <location>
        <begin position="80"/>
        <end position="100"/>
    </location>
</feature>
<dbReference type="Proteomes" id="UP001060336">
    <property type="component" value="Chromosome"/>
</dbReference>
<dbReference type="SUPFAM" id="SSF103481">
    <property type="entry name" value="Multidrug resistance efflux transporter EmrE"/>
    <property type="match status" value="2"/>
</dbReference>
<evidence type="ECO:0000256" key="1">
    <source>
        <dbReference type="ARBA" id="ARBA00004141"/>
    </source>
</evidence>
<dbReference type="PANTHER" id="PTHR22911:SF6">
    <property type="entry name" value="SOLUTE CARRIER FAMILY 35 MEMBER G1"/>
    <property type="match status" value="1"/>
</dbReference>
<evidence type="ECO:0000256" key="3">
    <source>
        <dbReference type="ARBA" id="ARBA00022692"/>
    </source>
</evidence>
<dbReference type="EMBL" id="CP102480">
    <property type="protein sequence ID" value="UUX48228.1"/>
    <property type="molecule type" value="Genomic_DNA"/>
</dbReference>
<evidence type="ECO:0000256" key="4">
    <source>
        <dbReference type="ARBA" id="ARBA00022989"/>
    </source>
</evidence>
<reference evidence="8" key="1">
    <citation type="submission" date="2022-08" db="EMBL/GenBank/DDBJ databases">
        <title>Nisaea acidiphila sp. nov., isolated from a marine algal debris and emended description of the genus Nisaea Urios et al. 2008.</title>
        <authorList>
            <person name="Kwon K."/>
        </authorList>
    </citation>
    <scope>NUCLEOTIDE SEQUENCE</scope>
    <source>
        <strain evidence="8">MEBiC11861</strain>
    </source>
</reference>
<sequence>MALAETSLSARWAALSPNTQGALWIAVSCVIFSIMQANVKLLGARLDTFQIAFFRCAFGLAVILPFMFRAGPQVFKTRRPFAHLLRGCLGAGAMACGFYSVTHMPLADATAISFAKPLFMIVLAVLFLNEKVRWRRWSATAVGFLGVLIMVRPGSSEIGFASGIALLGTMFVALVVVVVKKLSETESPLTILFSFGIISTSIMTIPALLVWQQPTWTELGLLLSVGALGSAGQACAVRGFKVGEATAVVPFDYSRLIFAGFIGYWLFADIPGPHTMAGAALIVASTLYIARREAQLGKKPVRNKTDHHPVVLTDEQSGRH</sequence>
<evidence type="ECO:0000313" key="9">
    <source>
        <dbReference type="Proteomes" id="UP001060336"/>
    </source>
</evidence>